<evidence type="ECO:0008006" key="3">
    <source>
        <dbReference type="Google" id="ProtNLM"/>
    </source>
</evidence>
<accession>A0A1S9SZS1</accession>
<evidence type="ECO:0000313" key="2">
    <source>
        <dbReference type="Proteomes" id="UP000190696"/>
    </source>
</evidence>
<dbReference type="Pfam" id="PF13671">
    <property type="entry name" value="AAA_33"/>
    <property type="match status" value="1"/>
</dbReference>
<dbReference type="NCBIfam" id="NF005255">
    <property type="entry name" value="PRK06762.2-2"/>
    <property type="match status" value="1"/>
</dbReference>
<evidence type="ECO:0000313" key="1">
    <source>
        <dbReference type="EMBL" id="OOR02929.1"/>
    </source>
</evidence>
<organism evidence="1 2">
    <name type="scientific">Bacillus mycoides</name>
    <dbReference type="NCBI Taxonomy" id="1405"/>
    <lineage>
        <taxon>Bacteria</taxon>
        <taxon>Bacillati</taxon>
        <taxon>Bacillota</taxon>
        <taxon>Bacilli</taxon>
        <taxon>Bacillales</taxon>
        <taxon>Bacillaceae</taxon>
        <taxon>Bacillus</taxon>
        <taxon>Bacillus cereus group</taxon>
    </lineage>
</organism>
<sequence length="174" mass="19769">MKTILIIIRGNSGSGKSTVARQLQLLLEDALLVPQDVVRRDMLRVKDTVGNLSVELIKQIALYGMNKVNYVIVEGILNNSKYKTMLTELIDTFEETHVYYHDISLKETIARHKTKPNKNDFGQAELAAWYIAKDFLDLPNEKTISETMTVDETVKMIISDIKTVSKTSEVNLHE</sequence>
<proteinExistence type="predicted"/>
<reference evidence="1 2" key="1">
    <citation type="submission" date="2017-01" db="EMBL/GenBank/DDBJ databases">
        <title>Bacillus cereus isolates.</title>
        <authorList>
            <person name="Beno S.M."/>
        </authorList>
    </citation>
    <scope>NUCLEOTIDE SEQUENCE [LARGE SCALE GENOMIC DNA]</scope>
    <source>
        <strain evidence="1 2">FSL W7-1108</strain>
    </source>
</reference>
<gene>
    <name evidence="1" type="ORF">BW900_29780</name>
</gene>
<comment type="caution">
    <text evidence="1">The sequence shown here is derived from an EMBL/GenBank/DDBJ whole genome shotgun (WGS) entry which is preliminary data.</text>
</comment>
<dbReference type="InterPro" id="IPR027417">
    <property type="entry name" value="P-loop_NTPase"/>
</dbReference>
<dbReference type="Proteomes" id="UP000190696">
    <property type="component" value="Unassembled WGS sequence"/>
</dbReference>
<dbReference type="EMBL" id="MUAI01000073">
    <property type="protein sequence ID" value="OOR02929.1"/>
    <property type="molecule type" value="Genomic_DNA"/>
</dbReference>
<name>A0A1S9SZS1_BACMY</name>
<dbReference type="Gene3D" id="3.40.50.300">
    <property type="entry name" value="P-loop containing nucleotide triphosphate hydrolases"/>
    <property type="match status" value="1"/>
</dbReference>
<protein>
    <recommendedName>
        <fullName evidence="3">Kinase</fullName>
    </recommendedName>
</protein>
<dbReference type="SUPFAM" id="SSF52540">
    <property type="entry name" value="P-loop containing nucleoside triphosphate hydrolases"/>
    <property type="match status" value="1"/>
</dbReference>
<dbReference type="RefSeq" id="WP_078177376.1">
    <property type="nucleotide sequence ID" value="NZ_CP128140.1"/>
</dbReference>
<dbReference type="AlphaFoldDB" id="A0A1S9SZS1"/>